<evidence type="ECO:0008006" key="3">
    <source>
        <dbReference type="Google" id="ProtNLM"/>
    </source>
</evidence>
<dbReference type="SUPFAM" id="SSF143011">
    <property type="entry name" value="RelE-like"/>
    <property type="match status" value="1"/>
</dbReference>
<dbReference type="EMBL" id="MFBF01000051">
    <property type="protein sequence ID" value="OGD90217.1"/>
    <property type="molecule type" value="Genomic_DNA"/>
</dbReference>
<dbReference type="Proteomes" id="UP000177124">
    <property type="component" value="Unassembled WGS sequence"/>
</dbReference>
<reference evidence="1 2" key="1">
    <citation type="journal article" date="2016" name="Nat. Commun.">
        <title>Thousands of microbial genomes shed light on interconnected biogeochemical processes in an aquifer system.</title>
        <authorList>
            <person name="Anantharaman K."/>
            <person name="Brown C.T."/>
            <person name="Hug L.A."/>
            <person name="Sharon I."/>
            <person name="Castelle C.J."/>
            <person name="Probst A.J."/>
            <person name="Thomas B.C."/>
            <person name="Singh A."/>
            <person name="Wilkins M.J."/>
            <person name="Karaoz U."/>
            <person name="Brodie E.L."/>
            <person name="Williams K.H."/>
            <person name="Hubbard S.S."/>
            <person name="Banfield J.F."/>
        </authorList>
    </citation>
    <scope>NUCLEOTIDE SEQUENCE [LARGE SCALE GENOMIC DNA]</scope>
</reference>
<dbReference type="AlphaFoldDB" id="A0A1F5GEG2"/>
<organism evidence="1 2">
    <name type="scientific">Candidatus Curtissbacteria bacterium RIFCSPHIGHO2_02_FULL_42_15</name>
    <dbReference type="NCBI Taxonomy" id="1797716"/>
    <lineage>
        <taxon>Bacteria</taxon>
        <taxon>Candidatus Curtissiibacteriota</taxon>
    </lineage>
</organism>
<protein>
    <recommendedName>
        <fullName evidence="3">Toxin YoeB</fullName>
    </recommendedName>
</protein>
<proteinExistence type="predicted"/>
<sequence>MIKIQYSPKYLSERKKFLKNNSQLLNKTIKAIFTFARNPQHPGLNLEKLGGTKVWTIRIDKANRIFFSWIDDKTALFIDIGKHDKYRRY</sequence>
<evidence type="ECO:0000313" key="2">
    <source>
        <dbReference type="Proteomes" id="UP000177124"/>
    </source>
</evidence>
<name>A0A1F5GEG2_9BACT</name>
<dbReference type="STRING" id="1797716.A3D07_01220"/>
<dbReference type="Gene3D" id="3.30.2310.20">
    <property type="entry name" value="RelE-like"/>
    <property type="match status" value="1"/>
</dbReference>
<gene>
    <name evidence="1" type="ORF">A3D07_01220</name>
</gene>
<dbReference type="InterPro" id="IPR035093">
    <property type="entry name" value="RelE/ParE_toxin_dom_sf"/>
</dbReference>
<accession>A0A1F5GEG2</accession>
<comment type="caution">
    <text evidence="1">The sequence shown here is derived from an EMBL/GenBank/DDBJ whole genome shotgun (WGS) entry which is preliminary data.</text>
</comment>
<evidence type="ECO:0000313" key="1">
    <source>
        <dbReference type="EMBL" id="OGD90217.1"/>
    </source>
</evidence>